<dbReference type="Proteomes" id="UP001144978">
    <property type="component" value="Unassembled WGS sequence"/>
</dbReference>
<keyword evidence="2" id="KW-1185">Reference proteome</keyword>
<protein>
    <submittedName>
        <fullName evidence="1">Uncharacterized protein</fullName>
    </submittedName>
</protein>
<organism evidence="1 2">
    <name type="scientific">Trametes sanguinea</name>
    <dbReference type="NCBI Taxonomy" id="158606"/>
    <lineage>
        <taxon>Eukaryota</taxon>
        <taxon>Fungi</taxon>
        <taxon>Dikarya</taxon>
        <taxon>Basidiomycota</taxon>
        <taxon>Agaricomycotina</taxon>
        <taxon>Agaricomycetes</taxon>
        <taxon>Polyporales</taxon>
        <taxon>Polyporaceae</taxon>
        <taxon>Trametes</taxon>
    </lineage>
</organism>
<evidence type="ECO:0000313" key="1">
    <source>
        <dbReference type="EMBL" id="KAJ2985553.1"/>
    </source>
</evidence>
<comment type="caution">
    <text evidence="1">The sequence shown here is derived from an EMBL/GenBank/DDBJ whole genome shotgun (WGS) entry which is preliminary data.</text>
</comment>
<reference evidence="1" key="1">
    <citation type="submission" date="2022-08" db="EMBL/GenBank/DDBJ databases">
        <title>Genome Sequence of Pycnoporus sanguineus.</title>
        <authorList>
            <person name="Buettner E."/>
        </authorList>
    </citation>
    <scope>NUCLEOTIDE SEQUENCE</scope>
    <source>
        <strain evidence="1">CG-C14</strain>
    </source>
</reference>
<name>A0ACC1P1F0_9APHY</name>
<gene>
    <name evidence="1" type="ORF">NUW54_g10117</name>
</gene>
<dbReference type="EMBL" id="JANSHE010003562">
    <property type="protein sequence ID" value="KAJ2985553.1"/>
    <property type="molecule type" value="Genomic_DNA"/>
</dbReference>
<proteinExistence type="predicted"/>
<evidence type="ECO:0000313" key="2">
    <source>
        <dbReference type="Proteomes" id="UP001144978"/>
    </source>
</evidence>
<accession>A0ACC1P1F0</accession>
<sequence length="499" mass="56571">MFGGYELHKYQPTINWVRRDQSDYPLDYALYQLEPPFNTAQCRTESNSRSTPTSAARTAGEYLVGHAPSCGVLPQGHPARPEHHPDPSSGETHDMKYAVKAGMATAMLAAPAFFERTRPVFVEYRGEWALISFFVVISPTIGATNYLGVHRVLGTLLGAATAFGIWSLFPENPYVLSIFGFFYSLPCFYYIVAKPQYATSARFVLLTYNLTCLYSYNLRQKDVNVADIALHRAVAVTVGVVWAAIVSRYWWPAEARRELSKALGEFCLNVGWLYTRLVAFNSFSDHDLRLHTIEEEPSPTEETSLLRVNPAMSHSIQHFMAMELHLQIKLIELQGLLSQTQHEPRLKGPFPVALYRSILTSLQTILDRLHSMRHTTVRRDFIIPVNKERREMVGNVILYFSTLAAAFRLKSPLPPYLPPAENSRQRLVDAIRRLEVVRNREVKGSRHLLFFAYALTMKGVIQELDYLGRTLQDAFGVIGQSREAFEALFEDRSDASLAV</sequence>